<organism evidence="1 2">
    <name type="scientific">Thalassobacter stenotrophicus</name>
    <dbReference type="NCBI Taxonomy" id="266809"/>
    <lineage>
        <taxon>Bacteria</taxon>
        <taxon>Pseudomonadati</taxon>
        <taxon>Pseudomonadota</taxon>
        <taxon>Alphaproteobacteria</taxon>
        <taxon>Rhodobacterales</taxon>
        <taxon>Roseobacteraceae</taxon>
        <taxon>Thalassobacter</taxon>
    </lineage>
</organism>
<gene>
    <name evidence="1" type="ORF">THS5294_02724</name>
</gene>
<sequence>MAPPFFYCKARVLSRWARACWWGLAQGPYIHAAIHLDAVLSKPASLRLFSKQQRGSGIGRAYSNPKNIRRPLAIRHTRDVVMHRPH</sequence>
<protein>
    <submittedName>
        <fullName evidence="1">Uncharacterized protein</fullName>
    </submittedName>
</protein>
<evidence type="ECO:0000313" key="1">
    <source>
        <dbReference type="EMBL" id="CUH61416.1"/>
    </source>
</evidence>
<evidence type="ECO:0000313" key="2">
    <source>
        <dbReference type="Proteomes" id="UP000051298"/>
    </source>
</evidence>
<proteinExistence type="predicted"/>
<dbReference type="AlphaFoldDB" id="A0A0P1FJT7"/>
<reference evidence="1 2" key="1">
    <citation type="submission" date="2015-09" db="EMBL/GenBank/DDBJ databases">
        <authorList>
            <consortium name="Swine Surveillance"/>
        </authorList>
    </citation>
    <scope>NUCLEOTIDE SEQUENCE [LARGE SCALE GENOMIC DNA]</scope>
    <source>
        <strain evidence="1 2">CECT 5294</strain>
    </source>
</reference>
<dbReference type="Proteomes" id="UP000051298">
    <property type="component" value="Unassembled WGS sequence"/>
</dbReference>
<accession>A0A0P1FJT7</accession>
<name>A0A0P1FJT7_9RHOB</name>
<dbReference type="EMBL" id="CYRX01000031">
    <property type="protein sequence ID" value="CUH61416.1"/>
    <property type="molecule type" value="Genomic_DNA"/>
</dbReference>